<sequence>MSRRPFIFGSLLVAFGAAVWQLMVRDALLIVLGIGRVIQTVDEFPYTCRTIDDERLTACEDLWLDDEQRIVYAACATTQGRLAWNQAVGRVNVSARRTSGTDFLALSVDQQLENGSFPIQPIGLSGYISNSGDSSIDVLGFDAEITPENTVHFYLTNQRPPVDAQGNYIDASVIGANSTIEVFEHDRGSSTMRHVRTIWDPENVYTPNNVAAIGGGEFVLTNDHTRLLNWRRSLDFYIGGGGVSHCDASGKCTTVTPPRAFKMPNGLARGLDGLIYVPSSVTGTITVYSINRPDPNASLASEPKLTILDTIHVGMGLDNIALDLDGDLWAAGFADGIKLMKWMEDPVGERVPSTVWRVRKKHGDVSGYQVDKVIEDSKARILNAVTTIRHDTKTGRLFMGGEWSVNFELCGAGMRCEGLKRC</sequence>
<dbReference type="PANTHER" id="PTHR11799:SF20">
    <property type="entry name" value="SMP-30_GLUCONOLACTONASE_LRE-LIKE REGION DOMAIN-CONTAINING PROTEIN"/>
    <property type="match status" value="1"/>
</dbReference>
<dbReference type="AlphaFoldDB" id="A0A6A5UUA5"/>
<reference evidence="1" key="1">
    <citation type="journal article" date="2020" name="Stud. Mycol.">
        <title>101 Dothideomycetes genomes: a test case for predicting lifestyles and emergence of pathogens.</title>
        <authorList>
            <person name="Haridas S."/>
            <person name="Albert R."/>
            <person name="Binder M."/>
            <person name="Bloem J."/>
            <person name="Labutti K."/>
            <person name="Salamov A."/>
            <person name="Andreopoulos B."/>
            <person name="Baker S."/>
            <person name="Barry K."/>
            <person name="Bills G."/>
            <person name="Bluhm B."/>
            <person name="Cannon C."/>
            <person name="Castanera R."/>
            <person name="Culley D."/>
            <person name="Daum C."/>
            <person name="Ezra D."/>
            <person name="Gonzalez J."/>
            <person name="Henrissat B."/>
            <person name="Kuo A."/>
            <person name="Liang C."/>
            <person name="Lipzen A."/>
            <person name="Lutzoni F."/>
            <person name="Magnuson J."/>
            <person name="Mondo S."/>
            <person name="Nolan M."/>
            <person name="Ohm R."/>
            <person name="Pangilinan J."/>
            <person name="Park H.-J."/>
            <person name="Ramirez L."/>
            <person name="Alfaro M."/>
            <person name="Sun H."/>
            <person name="Tritt A."/>
            <person name="Yoshinaga Y."/>
            <person name="Zwiers L.-H."/>
            <person name="Turgeon B."/>
            <person name="Goodwin S."/>
            <person name="Spatafora J."/>
            <person name="Crous P."/>
            <person name="Grigoriev I."/>
        </authorList>
    </citation>
    <scope>NUCLEOTIDE SEQUENCE</scope>
    <source>
        <strain evidence="1">CBS 107.79</strain>
    </source>
</reference>
<dbReference type="PANTHER" id="PTHR11799">
    <property type="entry name" value="PARAOXONASE"/>
    <property type="match status" value="1"/>
</dbReference>
<name>A0A6A5UUA5_9PLEO</name>
<keyword evidence="2" id="KW-1185">Reference proteome</keyword>
<proteinExistence type="predicted"/>
<dbReference type="OrthoDB" id="5307922at2759"/>
<organism evidence="1 2">
    <name type="scientific">Bimuria novae-zelandiae CBS 107.79</name>
    <dbReference type="NCBI Taxonomy" id="1447943"/>
    <lineage>
        <taxon>Eukaryota</taxon>
        <taxon>Fungi</taxon>
        <taxon>Dikarya</taxon>
        <taxon>Ascomycota</taxon>
        <taxon>Pezizomycotina</taxon>
        <taxon>Dothideomycetes</taxon>
        <taxon>Pleosporomycetidae</taxon>
        <taxon>Pleosporales</taxon>
        <taxon>Massarineae</taxon>
        <taxon>Didymosphaeriaceae</taxon>
        <taxon>Bimuria</taxon>
    </lineage>
</organism>
<dbReference type="EMBL" id="ML976719">
    <property type="protein sequence ID" value="KAF1968561.1"/>
    <property type="molecule type" value="Genomic_DNA"/>
</dbReference>
<gene>
    <name evidence="1" type="ORF">BU23DRAFT_655831</name>
</gene>
<dbReference type="Gene3D" id="2.120.10.30">
    <property type="entry name" value="TolB, C-terminal domain"/>
    <property type="match status" value="1"/>
</dbReference>
<evidence type="ECO:0000313" key="2">
    <source>
        <dbReference type="Proteomes" id="UP000800036"/>
    </source>
</evidence>
<dbReference type="SUPFAM" id="SSF63829">
    <property type="entry name" value="Calcium-dependent phosphotriesterase"/>
    <property type="match status" value="1"/>
</dbReference>
<protein>
    <submittedName>
        <fullName evidence="1">Calcium-dependent phosphotriesterase</fullName>
    </submittedName>
</protein>
<dbReference type="InterPro" id="IPR051288">
    <property type="entry name" value="Serum_paraoxonase/arylesterase"/>
</dbReference>
<dbReference type="Proteomes" id="UP000800036">
    <property type="component" value="Unassembled WGS sequence"/>
</dbReference>
<dbReference type="InterPro" id="IPR011042">
    <property type="entry name" value="6-blade_b-propeller_TolB-like"/>
</dbReference>
<evidence type="ECO:0000313" key="1">
    <source>
        <dbReference type="EMBL" id="KAF1968561.1"/>
    </source>
</evidence>
<accession>A0A6A5UUA5</accession>